<dbReference type="InterPro" id="IPR036186">
    <property type="entry name" value="Serpin_sf"/>
</dbReference>
<keyword evidence="4" id="KW-1185">Reference proteome</keyword>
<dbReference type="Proteomes" id="UP001626550">
    <property type="component" value="Unassembled WGS sequence"/>
</dbReference>
<dbReference type="PANTHER" id="PTHR11461">
    <property type="entry name" value="SERINE PROTEASE INHIBITOR, SERPIN"/>
    <property type="match status" value="1"/>
</dbReference>
<comment type="similarity">
    <text evidence="1">Belongs to the serpin family.</text>
</comment>
<feature type="non-terminal residue" evidence="3">
    <location>
        <position position="73"/>
    </location>
</feature>
<dbReference type="InterPro" id="IPR042185">
    <property type="entry name" value="Serpin_sf_2"/>
</dbReference>
<organism evidence="3 4">
    <name type="scientific">Cichlidogyrus casuarinus</name>
    <dbReference type="NCBI Taxonomy" id="1844966"/>
    <lineage>
        <taxon>Eukaryota</taxon>
        <taxon>Metazoa</taxon>
        <taxon>Spiralia</taxon>
        <taxon>Lophotrochozoa</taxon>
        <taxon>Platyhelminthes</taxon>
        <taxon>Monogenea</taxon>
        <taxon>Monopisthocotylea</taxon>
        <taxon>Dactylogyridea</taxon>
        <taxon>Ancyrocephalidae</taxon>
        <taxon>Cichlidogyrus</taxon>
    </lineage>
</organism>
<evidence type="ECO:0000259" key="2">
    <source>
        <dbReference type="Pfam" id="PF00079"/>
    </source>
</evidence>
<dbReference type="Gene3D" id="2.30.39.10">
    <property type="entry name" value="Alpha-1-antitrypsin, domain 1"/>
    <property type="match status" value="1"/>
</dbReference>
<protein>
    <recommendedName>
        <fullName evidence="2">Serpin domain-containing protein</fullName>
    </recommendedName>
</protein>
<accession>A0ABD2PJ86</accession>
<dbReference type="InterPro" id="IPR042178">
    <property type="entry name" value="Serpin_sf_1"/>
</dbReference>
<name>A0ABD2PJ86_9PLAT</name>
<evidence type="ECO:0000313" key="3">
    <source>
        <dbReference type="EMBL" id="KAL3307048.1"/>
    </source>
</evidence>
<dbReference type="PANTHER" id="PTHR11461:SF211">
    <property type="entry name" value="GH10112P-RELATED"/>
    <property type="match status" value="1"/>
</dbReference>
<comment type="caution">
    <text evidence="3">The sequence shown here is derived from an EMBL/GenBank/DDBJ whole genome shotgun (WGS) entry which is preliminary data.</text>
</comment>
<dbReference type="SUPFAM" id="SSF56574">
    <property type="entry name" value="Serpins"/>
    <property type="match status" value="1"/>
</dbReference>
<gene>
    <name evidence="3" type="ORF">Ciccas_014448</name>
</gene>
<dbReference type="Pfam" id="PF00079">
    <property type="entry name" value="Serpin"/>
    <property type="match status" value="1"/>
</dbReference>
<dbReference type="EMBL" id="JBJKFK010008533">
    <property type="protein sequence ID" value="KAL3307048.1"/>
    <property type="molecule type" value="Genomic_DNA"/>
</dbReference>
<sequence>MNKNVQLPKFEISSSIDLVETLRKMGVKEAFVAQAADFSRLQANSAEGPYVSNIVHKAYLKIDEQGAEAAAAT</sequence>
<dbReference type="Gene3D" id="3.30.497.10">
    <property type="entry name" value="Antithrombin, subunit I, domain 2"/>
    <property type="match status" value="1"/>
</dbReference>
<evidence type="ECO:0000313" key="4">
    <source>
        <dbReference type="Proteomes" id="UP001626550"/>
    </source>
</evidence>
<dbReference type="AlphaFoldDB" id="A0ABD2PJ86"/>
<dbReference type="InterPro" id="IPR023796">
    <property type="entry name" value="Serpin_dom"/>
</dbReference>
<dbReference type="InterPro" id="IPR000215">
    <property type="entry name" value="Serpin_fam"/>
</dbReference>
<feature type="domain" description="Serpin" evidence="2">
    <location>
        <begin position="4"/>
        <end position="73"/>
    </location>
</feature>
<reference evidence="3 4" key="1">
    <citation type="submission" date="2024-11" db="EMBL/GenBank/DDBJ databases">
        <title>Adaptive evolution of stress response genes in parasites aligns with host niche diversity.</title>
        <authorList>
            <person name="Hahn C."/>
            <person name="Resl P."/>
        </authorList>
    </citation>
    <scope>NUCLEOTIDE SEQUENCE [LARGE SCALE GENOMIC DNA]</scope>
    <source>
        <strain evidence="3">EGGRZ-B1_66</strain>
        <tissue evidence="3">Body</tissue>
    </source>
</reference>
<evidence type="ECO:0000256" key="1">
    <source>
        <dbReference type="ARBA" id="ARBA00009500"/>
    </source>
</evidence>
<proteinExistence type="inferred from homology"/>